<evidence type="ECO:0000259" key="2">
    <source>
        <dbReference type="Pfam" id="PF00149"/>
    </source>
</evidence>
<feature type="transmembrane region" description="Helical" evidence="1">
    <location>
        <begin position="9"/>
        <end position="26"/>
    </location>
</feature>
<accession>A0A382PXU0</accession>
<dbReference type="AlphaFoldDB" id="A0A382PXU0"/>
<dbReference type="InterPro" id="IPR051158">
    <property type="entry name" value="Metallophosphoesterase_sf"/>
</dbReference>
<dbReference type="PANTHER" id="PTHR31302:SF0">
    <property type="entry name" value="TRANSMEMBRANE PROTEIN WITH METALLOPHOSPHOESTERASE DOMAIN"/>
    <property type="match status" value="1"/>
</dbReference>
<dbReference type="PANTHER" id="PTHR31302">
    <property type="entry name" value="TRANSMEMBRANE PROTEIN WITH METALLOPHOSPHOESTERASE DOMAIN-RELATED"/>
    <property type="match status" value="1"/>
</dbReference>
<reference evidence="3" key="1">
    <citation type="submission" date="2018-05" db="EMBL/GenBank/DDBJ databases">
        <authorList>
            <person name="Lanie J.A."/>
            <person name="Ng W.-L."/>
            <person name="Kazmierczak K.M."/>
            <person name="Andrzejewski T.M."/>
            <person name="Davidsen T.M."/>
            <person name="Wayne K.J."/>
            <person name="Tettelin H."/>
            <person name="Glass J.I."/>
            <person name="Rusch D."/>
            <person name="Podicherti R."/>
            <person name="Tsui H.-C.T."/>
            <person name="Winkler M.E."/>
        </authorList>
    </citation>
    <scope>NUCLEOTIDE SEQUENCE</scope>
</reference>
<dbReference type="Pfam" id="PF00149">
    <property type="entry name" value="Metallophos"/>
    <property type="match status" value="1"/>
</dbReference>
<feature type="transmembrane region" description="Helical" evidence="1">
    <location>
        <begin position="70"/>
        <end position="92"/>
    </location>
</feature>
<dbReference type="EMBL" id="UINC01110136">
    <property type="protein sequence ID" value="SVC77438.1"/>
    <property type="molecule type" value="Genomic_DNA"/>
</dbReference>
<feature type="non-terminal residue" evidence="3">
    <location>
        <position position="259"/>
    </location>
</feature>
<evidence type="ECO:0000313" key="3">
    <source>
        <dbReference type="EMBL" id="SVC77438.1"/>
    </source>
</evidence>
<gene>
    <name evidence="3" type="ORF">METZ01_LOCUS330292</name>
</gene>
<evidence type="ECO:0000256" key="1">
    <source>
        <dbReference type="SAM" id="Phobius"/>
    </source>
</evidence>
<proteinExistence type="predicted"/>
<dbReference type="Gene3D" id="3.60.21.10">
    <property type="match status" value="1"/>
</dbReference>
<dbReference type="InterPro" id="IPR004843">
    <property type="entry name" value="Calcineurin-like_PHP"/>
</dbReference>
<sequence length="259" mass="30166">MKKLLQNTLFYVVVFCVTYFIYVYPFEILNELLFNEITNRRVSFYYTIIISILIIFYFRSYKSLKPLRFFVFEGMGIGFISFWVVTSLYILSLLAPDFSFIFGILSLIIIILLTLISLYYGTKLFSKEINISSEKIKINKSFVFISDIHLGSNNSKHLIKIISIIEKYNFDFLLIGGDLIDSSTVDLSALNEFKKLDCPIYFVTGNHEYYIKNSSDFIQNLSNYNIHHVSNETTLINNINLIGINDNLSKEKQIEIINK</sequence>
<protein>
    <recommendedName>
        <fullName evidence="2">Calcineurin-like phosphoesterase domain-containing protein</fullName>
    </recommendedName>
</protein>
<keyword evidence="1" id="KW-0472">Membrane</keyword>
<feature type="transmembrane region" description="Helical" evidence="1">
    <location>
        <begin position="42"/>
        <end position="58"/>
    </location>
</feature>
<name>A0A382PXU0_9ZZZZ</name>
<dbReference type="SUPFAM" id="SSF56300">
    <property type="entry name" value="Metallo-dependent phosphatases"/>
    <property type="match status" value="1"/>
</dbReference>
<dbReference type="InterPro" id="IPR029052">
    <property type="entry name" value="Metallo-depent_PP-like"/>
</dbReference>
<feature type="transmembrane region" description="Helical" evidence="1">
    <location>
        <begin position="98"/>
        <end position="120"/>
    </location>
</feature>
<organism evidence="3">
    <name type="scientific">marine metagenome</name>
    <dbReference type="NCBI Taxonomy" id="408172"/>
    <lineage>
        <taxon>unclassified sequences</taxon>
        <taxon>metagenomes</taxon>
        <taxon>ecological metagenomes</taxon>
    </lineage>
</organism>
<dbReference type="GO" id="GO:0016787">
    <property type="term" value="F:hydrolase activity"/>
    <property type="evidence" value="ECO:0007669"/>
    <property type="project" value="InterPro"/>
</dbReference>
<keyword evidence="1" id="KW-1133">Transmembrane helix</keyword>
<keyword evidence="1" id="KW-0812">Transmembrane</keyword>
<feature type="domain" description="Calcineurin-like phosphoesterase" evidence="2">
    <location>
        <begin position="142"/>
        <end position="243"/>
    </location>
</feature>